<dbReference type="InterPro" id="IPR018888">
    <property type="entry name" value="UPF0561"/>
</dbReference>
<protein>
    <submittedName>
        <fullName evidence="3">CSW1</fullName>
    </submittedName>
</protein>
<comment type="similarity">
    <text evidence="1">Belongs to the UPF0561 family.</text>
</comment>
<dbReference type="Ensembl" id="ENSCSET00000025927.1">
    <property type="protein sequence ID" value="ENSCSEP00000025590.1"/>
    <property type="gene ID" value="ENSCSEG00000016339.1"/>
</dbReference>
<dbReference type="Pfam" id="PF10573">
    <property type="entry name" value="UPF0561"/>
    <property type="match status" value="1"/>
</dbReference>
<dbReference type="GeneID" id="103397253"/>
<dbReference type="OMA" id="FCLEYEG"/>
<dbReference type="KEGG" id="csem:103397253"/>
<feature type="compositionally biased region" description="Basic residues" evidence="2">
    <location>
        <begin position="51"/>
        <end position="63"/>
    </location>
</feature>
<evidence type="ECO:0000256" key="1">
    <source>
        <dbReference type="ARBA" id="ARBA00006905"/>
    </source>
</evidence>
<organism evidence="4 5">
    <name type="scientific">Cynoglossus semilaevis</name>
    <name type="common">Tongue sole</name>
    <dbReference type="NCBI Taxonomy" id="244447"/>
    <lineage>
        <taxon>Eukaryota</taxon>
        <taxon>Metazoa</taxon>
        <taxon>Chordata</taxon>
        <taxon>Craniata</taxon>
        <taxon>Vertebrata</taxon>
        <taxon>Euteleostomi</taxon>
        <taxon>Actinopterygii</taxon>
        <taxon>Neopterygii</taxon>
        <taxon>Teleostei</taxon>
        <taxon>Neoteleostei</taxon>
        <taxon>Acanthomorphata</taxon>
        <taxon>Carangaria</taxon>
        <taxon>Pleuronectiformes</taxon>
        <taxon>Pleuronectoidei</taxon>
        <taxon>Cynoglossidae</taxon>
        <taxon>Cynoglossinae</taxon>
        <taxon>Cynoglossus</taxon>
    </lineage>
</organism>
<reference evidence="4" key="3">
    <citation type="submission" date="2025-05" db="UniProtKB">
        <authorList>
            <consortium name="Ensembl"/>
        </authorList>
    </citation>
    <scope>IDENTIFICATION</scope>
</reference>
<evidence type="ECO:0000313" key="3">
    <source>
        <dbReference type="EMBL" id="AIW47210.1"/>
    </source>
</evidence>
<dbReference type="GeneTree" id="ENSGT00390000001901"/>
<proteinExistence type="evidence at transcript level"/>
<dbReference type="OrthoDB" id="10033037at2759"/>
<feature type="compositionally biased region" description="Basic and acidic residues" evidence="2">
    <location>
        <begin position="10"/>
        <end position="23"/>
    </location>
</feature>
<feature type="region of interest" description="Disordered" evidence="2">
    <location>
        <begin position="37"/>
        <end position="103"/>
    </location>
</feature>
<feature type="region of interest" description="Disordered" evidence="2">
    <location>
        <begin position="1"/>
        <end position="23"/>
    </location>
</feature>
<name>A0A3P8WLP9_CYNSE</name>
<sequence>MDILRDDEEHELKYKPGGRLDMRHGFLHHIRRNQIARDDYDKEVKQAKELQRRRHTTVPRRPRRPDIQVYHPRQRHGSEPGAGAEAEESNKSESSTETESQGTELFWLEYQADSGAITSFLVHKDDKPEKVVECVAKKNSLDSAMRSALVARILKEMDKRRDKQ</sequence>
<dbReference type="PANTHER" id="PTHR34256:SF1">
    <property type="entry name" value="UPF0561 PROTEIN C2ORF68"/>
    <property type="match status" value="1"/>
</dbReference>
<evidence type="ECO:0000313" key="4">
    <source>
        <dbReference type="Ensembl" id="ENSCSEP00000025590.1"/>
    </source>
</evidence>
<dbReference type="CTD" id="103397253"/>
<keyword evidence="5" id="KW-1185">Reference proteome</keyword>
<reference evidence="4 5" key="2">
    <citation type="journal article" date="2014" name="Nat. Genet.">
        <title>Whole-genome sequence of a flatfish provides insights into ZW sex chromosome evolution and adaptation to a benthic lifestyle.</title>
        <authorList>
            <person name="Chen S."/>
            <person name="Zhang G."/>
            <person name="Shao C."/>
            <person name="Huang Q."/>
            <person name="Liu G."/>
            <person name="Zhang P."/>
            <person name="Song W."/>
            <person name="An N."/>
            <person name="Chalopin D."/>
            <person name="Volff J.N."/>
            <person name="Hong Y."/>
            <person name="Li Q."/>
            <person name="Sha Z."/>
            <person name="Zhou H."/>
            <person name="Xie M."/>
            <person name="Yu Q."/>
            <person name="Liu Y."/>
            <person name="Xiang H."/>
            <person name="Wang N."/>
            <person name="Wu K."/>
            <person name="Yang C."/>
            <person name="Zhou Q."/>
            <person name="Liao X."/>
            <person name="Yang L."/>
            <person name="Hu Q."/>
            <person name="Zhang J."/>
            <person name="Meng L."/>
            <person name="Jin L."/>
            <person name="Tian Y."/>
            <person name="Lian J."/>
            <person name="Yang J."/>
            <person name="Miao G."/>
            <person name="Liu S."/>
            <person name="Liang Z."/>
            <person name="Yan F."/>
            <person name="Li Y."/>
            <person name="Sun B."/>
            <person name="Zhang H."/>
            <person name="Zhang J."/>
            <person name="Zhu Y."/>
            <person name="Du M."/>
            <person name="Zhao Y."/>
            <person name="Schartl M."/>
            <person name="Tang Q."/>
            <person name="Wang J."/>
        </authorList>
    </citation>
    <scope>NUCLEOTIDE SEQUENCE</scope>
</reference>
<dbReference type="Proteomes" id="UP000265120">
    <property type="component" value="Chromosome W"/>
</dbReference>
<dbReference type="AlphaFoldDB" id="A0A3P8WLP9"/>
<evidence type="ECO:0000256" key="2">
    <source>
        <dbReference type="SAM" id="MobiDB-lite"/>
    </source>
</evidence>
<feature type="compositionally biased region" description="Basic and acidic residues" evidence="2">
    <location>
        <begin position="37"/>
        <end position="50"/>
    </location>
</feature>
<feature type="compositionally biased region" description="Low complexity" evidence="2">
    <location>
        <begin position="92"/>
        <end position="103"/>
    </location>
</feature>
<dbReference type="PANTHER" id="PTHR34256">
    <property type="entry name" value="UPF0561 PROTEIN C2ORF68"/>
    <property type="match status" value="1"/>
</dbReference>
<dbReference type="EMBL" id="KF924563">
    <property type="protein sequence ID" value="AIW47210.1"/>
    <property type="molecule type" value="mRNA"/>
</dbReference>
<evidence type="ECO:0000313" key="5">
    <source>
        <dbReference type="Proteomes" id="UP000265120"/>
    </source>
</evidence>
<dbReference type="RefSeq" id="XP_008333691.1">
    <property type="nucleotide sequence ID" value="XM_008335469.2"/>
</dbReference>
<reference evidence="3" key="1">
    <citation type="submission" date="2013-12" db="EMBL/GenBank/DDBJ databases">
        <title>Discovery and functional analysis of a female-specific gene, CSW1, in half-smooth tongue sole (Cynoglossus semilaevis).</title>
        <authorList>
            <person name="Chen S.L."/>
            <person name="Hu Q.M."/>
            <person name="Shao C.W."/>
        </authorList>
    </citation>
    <scope>NUCLEOTIDE SEQUENCE</scope>
</reference>
<accession>A0A3P8WLP9</accession>